<dbReference type="AlphaFoldDB" id="A0AA42BE80"/>
<protein>
    <submittedName>
        <fullName evidence="1">Uncharacterized protein</fullName>
    </submittedName>
</protein>
<sequence length="161" mass="17735">MSKVLVDRELLERVAELLAWDGMDDTTPLEFGAKCDGLCKELSDYIAQPAEAEGVEVVGVVCISHFKNNPAMENVEFHLAADLPQGQHEVILHSSHLAALSAVTAERDRLREAAELLSRLRGLINCTPENDIDKIPVWISTKHPTIERIDALRAAMAAKEV</sequence>
<evidence type="ECO:0000313" key="1">
    <source>
        <dbReference type="EMBL" id="MCO7546131.1"/>
    </source>
</evidence>
<evidence type="ECO:0000313" key="2">
    <source>
        <dbReference type="Proteomes" id="UP001165292"/>
    </source>
</evidence>
<accession>A0AA42BE80</accession>
<dbReference type="EMBL" id="JAMYBS010000020">
    <property type="protein sequence ID" value="MCO7546131.1"/>
    <property type="molecule type" value="Genomic_DNA"/>
</dbReference>
<dbReference type="Proteomes" id="UP001165292">
    <property type="component" value="Unassembled WGS sequence"/>
</dbReference>
<comment type="caution">
    <text evidence="1">The sequence shown here is derived from an EMBL/GenBank/DDBJ whole genome shotgun (WGS) entry which is preliminary data.</text>
</comment>
<gene>
    <name evidence="1" type="ORF">NJF43_15340</name>
</gene>
<organism evidence="1 2">
    <name type="scientific">Stutzerimonas nitrititolerans</name>
    <dbReference type="NCBI Taxonomy" id="2482751"/>
    <lineage>
        <taxon>Bacteria</taxon>
        <taxon>Pseudomonadati</taxon>
        <taxon>Pseudomonadota</taxon>
        <taxon>Gammaproteobacteria</taxon>
        <taxon>Pseudomonadales</taxon>
        <taxon>Pseudomonadaceae</taxon>
        <taxon>Stutzerimonas</taxon>
    </lineage>
</organism>
<dbReference type="RefSeq" id="WP_253163891.1">
    <property type="nucleotide sequence ID" value="NZ_JAMYBS010000020.1"/>
</dbReference>
<reference evidence="1" key="1">
    <citation type="submission" date="2022-06" db="EMBL/GenBank/DDBJ databases">
        <title>Detection of beta-lactamases in bacteria of animal origin.</title>
        <authorList>
            <person name="Mlynarcik P."/>
            <person name="Zdarska V."/>
            <person name="Chudobova H."/>
            <person name="Prochazkova P."/>
            <person name="Hricova K."/>
            <person name="Mezerova K."/>
            <person name="Bardon J."/>
            <person name="Dolejska M."/>
            <person name="Sukkar I."/>
            <person name="Kolar M."/>
        </authorList>
    </citation>
    <scope>NUCLEOTIDE SEQUENCE</scope>
    <source>
        <strain evidence="1">S 300-3</strain>
    </source>
</reference>
<name>A0AA42BE80_9GAMM</name>
<proteinExistence type="predicted"/>